<keyword evidence="2" id="KW-1185">Reference proteome</keyword>
<organism evidence="1 2">
    <name type="scientific">Caerostris darwini</name>
    <dbReference type="NCBI Taxonomy" id="1538125"/>
    <lineage>
        <taxon>Eukaryota</taxon>
        <taxon>Metazoa</taxon>
        <taxon>Ecdysozoa</taxon>
        <taxon>Arthropoda</taxon>
        <taxon>Chelicerata</taxon>
        <taxon>Arachnida</taxon>
        <taxon>Araneae</taxon>
        <taxon>Araneomorphae</taxon>
        <taxon>Entelegynae</taxon>
        <taxon>Araneoidea</taxon>
        <taxon>Araneidae</taxon>
        <taxon>Caerostris</taxon>
    </lineage>
</organism>
<evidence type="ECO:0000313" key="1">
    <source>
        <dbReference type="EMBL" id="GIX92717.1"/>
    </source>
</evidence>
<sequence length="160" mass="17675">MSIISLEQKTFAILITEPFLPTVKSSPTYPRWRVGNLAANLGPTQHCVMTAVKMAEGHMRCELNVCFGSRCIRRKNIRRNVASNGSTLNSVSRNSSFTPTVLKSIISFQQKILPIPDTKSLLPTVKSSLTYPRWRVGNLSASLGPTQHGELNLPPVDFPP</sequence>
<accession>A0AAV4P5U3</accession>
<gene>
    <name evidence="1" type="ORF">CDAR_498451</name>
</gene>
<proteinExistence type="predicted"/>
<protein>
    <submittedName>
        <fullName evidence="1">Uncharacterized protein</fullName>
    </submittedName>
</protein>
<comment type="caution">
    <text evidence="1">The sequence shown here is derived from an EMBL/GenBank/DDBJ whole genome shotgun (WGS) entry which is preliminary data.</text>
</comment>
<dbReference type="EMBL" id="BPLQ01002418">
    <property type="protein sequence ID" value="GIX92717.1"/>
    <property type="molecule type" value="Genomic_DNA"/>
</dbReference>
<reference evidence="1 2" key="1">
    <citation type="submission" date="2021-06" db="EMBL/GenBank/DDBJ databases">
        <title>Caerostris darwini draft genome.</title>
        <authorList>
            <person name="Kono N."/>
            <person name="Arakawa K."/>
        </authorList>
    </citation>
    <scope>NUCLEOTIDE SEQUENCE [LARGE SCALE GENOMIC DNA]</scope>
</reference>
<name>A0AAV4P5U3_9ARAC</name>
<dbReference type="AlphaFoldDB" id="A0AAV4P5U3"/>
<evidence type="ECO:0000313" key="2">
    <source>
        <dbReference type="Proteomes" id="UP001054837"/>
    </source>
</evidence>
<dbReference type="Proteomes" id="UP001054837">
    <property type="component" value="Unassembled WGS sequence"/>
</dbReference>